<organism evidence="2">
    <name type="scientific">Polysiphonia sp</name>
    <dbReference type="NCBI Taxonomy" id="1967842"/>
    <lineage>
        <taxon>Eukaryota</taxon>
        <taxon>Rhodophyta</taxon>
        <taxon>Florideophyceae</taxon>
        <taxon>Rhodymeniophycidae</taxon>
        <taxon>Ceramiales</taxon>
        <taxon>Rhodomelaceae</taxon>
        <taxon>Polysiphonioideae</taxon>
        <taxon>Polysiphonia</taxon>
    </lineage>
</organism>
<proteinExistence type="predicted"/>
<feature type="transmembrane region" description="Helical" evidence="1">
    <location>
        <begin position="20"/>
        <end position="36"/>
    </location>
</feature>
<dbReference type="EMBL" id="MF101456">
    <property type="protein sequence ID" value="ARW69270.1"/>
    <property type="molecule type" value="Genomic_DNA"/>
</dbReference>
<geneLocation type="chloroplast" evidence="2"/>
<protein>
    <submittedName>
        <fullName evidence="2">Uncharacterized protein</fullName>
    </submittedName>
</protein>
<keyword evidence="1" id="KW-1133">Transmembrane helix</keyword>
<dbReference type="AlphaFoldDB" id="A0A1Z1MT62"/>
<evidence type="ECO:0000313" key="2">
    <source>
        <dbReference type="EMBL" id="ARW69270.1"/>
    </source>
</evidence>
<accession>A0A1Z1MT62</accession>
<reference evidence="2" key="1">
    <citation type="journal article" date="2017" name="J. Phycol.">
        <title>Analysis of chloroplast genomes and a supermatrix inform reclassification of the Rhodomelaceae (Rhodophyta).</title>
        <authorList>
            <person name="Diaz-Tapia P."/>
            <person name="Maggs C.A."/>
            <person name="West J.A."/>
            <person name="Verbruggen H."/>
        </authorList>
    </citation>
    <scope>NUCLEOTIDE SEQUENCE</scope>
    <source>
        <strain evidence="2">PD1760</strain>
    </source>
</reference>
<sequence>MSFIEISKYFILHLTRNNKFNILVFLGYFLIVNVLYF</sequence>
<keyword evidence="1" id="KW-0812">Transmembrane</keyword>
<evidence type="ECO:0000256" key="1">
    <source>
        <dbReference type="SAM" id="Phobius"/>
    </source>
</evidence>
<name>A0A1Z1MT62_9FLOR</name>
<keyword evidence="2" id="KW-0150">Chloroplast</keyword>
<gene>
    <name evidence="2" type="primary">orf37</name>
</gene>
<keyword evidence="2" id="KW-0934">Plastid</keyword>
<keyword evidence="1" id="KW-0472">Membrane</keyword>